<gene>
    <name evidence="2" type="ORF">US68_C0010G0024</name>
</gene>
<evidence type="ECO:0000256" key="1">
    <source>
        <dbReference type="SAM" id="Phobius"/>
    </source>
</evidence>
<dbReference type="InterPro" id="IPR043993">
    <property type="entry name" value="T4SS_pilin"/>
</dbReference>
<dbReference type="AlphaFoldDB" id="A0A0G0LB38"/>
<reference evidence="2 3" key="1">
    <citation type="journal article" date="2015" name="Nature">
        <title>rRNA introns, odd ribosomes, and small enigmatic genomes across a large radiation of phyla.</title>
        <authorList>
            <person name="Brown C.T."/>
            <person name="Hug L.A."/>
            <person name="Thomas B.C."/>
            <person name="Sharon I."/>
            <person name="Castelle C.J."/>
            <person name="Singh A."/>
            <person name="Wilkins M.J."/>
            <person name="Williams K.H."/>
            <person name="Banfield J.F."/>
        </authorList>
    </citation>
    <scope>NUCLEOTIDE SEQUENCE [LARGE SCALE GENOMIC DNA]</scope>
</reference>
<organism evidence="2 3">
    <name type="scientific">Candidatus Shapirobacteria bacterium GW2011_GWE1_38_10</name>
    <dbReference type="NCBI Taxonomy" id="1618488"/>
    <lineage>
        <taxon>Bacteria</taxon>
        <taxon>Candidatus Shapironibacteriota</taxon>
    </lineage>
</organism>
<sequence>MAYNSLEAKLPSYANTGFKFADKNLGEIVSQLLPYIYGIAGLALFVMLILGGITLMTAAGDPAKSKDGYGKISAGLIGFLIIFVSYFVAQIVEVILGIKIL</sequence>
<dbReference type="Proteomes" id="UP000034231">
    <property type="component" value="Unassembled WGS sequence"/>
</dbReference>
<accession>A0A0G0LB38</accession>
<evidence type="ECO:0000313" key="3">
    <source>
        <dbReference type="Proteomes" id="UP000034231"/>
    </source>
</evidence>
<evidence type="ECO:0000313" key="2">
    <source>
        <dbReference type="EMBL" id="KKQ49891.1"/>
    </source>
</evidence>
<dbReference type="EMBL" id="LBTX01000010">
    <property type="protein sequence ID" value="KKQ49891.1"/>
    <property type="molecule type" value="Genomic_DNA"/>
</dbReference>
<comment type="caution">
    <text evidence="2">The sequence shown here is derived from an EMBL/GenBank/DDBJ whole genome shotgun (WGS) entry which is preliminary data.</text>
</comment>
<feature type="transmembrane region" description="Helical" evidence="1">
    <location>
        <begin position="35"/>
        <end position="60"/>
    </location>
</feature>
<protein>
    <submittedName>
        <fullName evidence="2">Uncharacterized protein</fullName>
    </submittedName>
</protein>
<proteinExistence type="predicted"/>
<feature type="transmembrane region" description="Helical" evidence="1">
    <location>
        <begin position="72"/>
        <end position="98"/>
    </location>
</feature>
<keyword evidence="1" id="KW-1133">Transmembrane helix</keyword>
<keyword evidence="1" id="KW-0812">Transmembrane</keyword>
<dbReference type="Pfam" id="PF18895">
    <property type="entry name" value="T4SS_pilin"/>
    <property type="match status" value="1"/>
</dbReference>
<name>A0A0G0LB38_9BACT</name>
<keyword evidence="1" id="KW-0472">Membrane</keyword>